<sequence length="180" mass="20394">MDDQTPTPPSAEFVNLLTEFQPDLWAYTISLMPGHPDVQDVIQKVNVILWKKQEQFEIGTNFRAWVFSIARLEVLAHLRAAKHSRVIPLDTELLDLLAKEATEEVASTPTASERSEALEICMERLKADERALLYHRYATNRPLSEFDGRSGASLSVTLHRLRAGIRKCIQSRLALEGRKA</sequence>
<feature type="domain" description="RNA polymerase sigma-70 region 2" evidence="5">
    <location>
        <begin position="17"/>
        <end position="82"/>
    </location>
</feature>
<keyword evidence="2" id="KW-0805">Transcription regulation</keyword>
<dbReference type="Proteomes" id="UP000184510">
    <property type="component" value="Unassembled WGS sequence"/>
</dbReference>
<organism evidence="6 7">
    <name type="scientific">Rubritalea squalenifaciens DSM 18772</name>
    <dbReference type="NCBI Taxonomy" id="1123071"/>
    <lineage>
        <taxon>Bacteria</taxon>
        <taxon>Pseudomonadati</taxon>
        <taxon>Verrucomicrobiota</taxon>
        <taxon>Verrucomicrobiia</taxon>
        <taxon>Verrucomicrobiales</taxon>
        <taxon>Rubritaleaceae</taxon>
        <taxon>Rubritalea</taxon>
    </lineage>
</organism>
<dbReference type="InterPro" id="IPR013325">
    <property type="entry name" value="RNA_pol_sigma_r2"/>
</dbReference>
<keyword evidence="7" id="KW-1185">Reference proteome</keyword>
<evidence type="ECO:0000256" key="3">
    <source>
        <dbReference type="ARBA" id="ARBA00023082"/>
    </source>
</evidence>
<dbReference type="OrthoDB" id="6383365at2"/>
<evidence type="ECO:0000313" key="6">
    <source>
        <dbReference type="EMBL" id="SHK42752.1"/>
    </source>
</evidence>
<dbReference type="PANTHER" id="PTHR43133">
    <property type="entry name" value="RNA POLYMERASE ECF-TYPE SIGMA FACTO"/>
    <property type="match status" value="1"/>
</dbReference>
<proteinExistence type="inferred from homology"/>
<evidence type="ECO:0000313" key="7">
    <source>
        <dbReference type="Proteomes" id="UP000184510"/>
    </source>
</evidence>
<evidence type="ECO:0000256" key="2">
    <source>
        <dbReference type="ARBA" id="ARBA00023015"/>
    </source>
</evidence>
<reference evidence="6 7" key="1">
    <citation type="submission" date="2016-11" db="EMBL/GenBank/DDBJ databases">
        <authorList>
            <person name="Jaros S."/>
            <person name="Januszkiewicz K."/>
            <person name="Wedrychowicz H."/>
        </authorList>
    </citation>
    <scope>NUCLEOTIDE SEQUENCE [LARGE SCALE GENOMIC DNA]</scope>
    <source>
        <strain evidence="6 7">DSM 18772</strain>
    </source>
</reference>
<comment type="similarity">
    <text evidence="1">Belongs to the sigma-70 factor family. ECF subfamily.</text>
</comment>
<protein>
    <submittedName>
        <fullName evidence="6">RNA polymerase sigma-70 factor, ECF subfamily</fullName>
    </submittedName>
</protein>
<dbReference type="RefSeq" id="WP_143185331.1">
    <property type="nucleotide sequence ID" value="NZ_FQYR01000009.1"/>
</dbReference>
<dbReference type="GO" id="GO:0006352">
    <property type="term" value="P:DNA-templated transcription initiation"/>
    <property type="evidence" value="ECO:0007669"/>
    <property type="project" value="InterPro"/>
</dbReference>
<dbReference type="STRING" id="1123071.SAMN02745181_3796"/>
<accession>A0A1M6SDB5</accession>
<evidence type="ECO:0000259" key="5">
    <source>
        <dbReference type="Pfam" id="PF04542"/>
    </source>
</evidence>
<dbReference type="EMBL" id="FQYR01000009">
    <property type="protein sequence ID" value="SHK42752.1"/>
    <property type="molecule type" value="Genomic_DNA"/>
</dbReference>
<dbReference type="SUPFAM" id="SSF88659">
    <property type="entry name" value="Sigma3 and sigma4 domains of RNA polymerase sigma factors"/>
    <property type="match status" value="1"/>
</dbReference>
<dbReference type="PANTHER" id="PTHR43133:SF51">
    <property type="entry name" value="RNA POLYMERASE SIGMA FACTOR"/>
    <property type="match status" value="1"/>
</dbReference>
<dbReference type="Pfam" id="PF04542">
    <property type="entry name" value="Sigma70_r2"/>
    <property type="match status" value="1"/>
</dbReference>
<dbReference type="NCBIfam" id="TIGR02937">
    <property type="entry name" value="sigma70-ECF"/>
    <property type="match status" value="1"/>
</dbReference>
<name>A0A1M6SDB5_9BACT</name>
<evidence type="ECO:0000256" key="4">
    <source>
        <dbReference type="ARBA" id="ARBA00023163"/>
    </source>
</evidence>
<dbReference type="GO" id="GO:0016987">
    <property type="term" value="F:sigma factor activity"/>
    <property type="evidence" value="ECO:0007669"/>
    <property type="project" value="UniProtKB-KW"/>
</dbReference>
<dbReference type="AlphaFoldDB" id="A0A1M6SDB5"/>
<dbReference type="InterPro" id="IPR014284">
    <property type="entry name" value="RNA_pol_sigma-70_dom"/>
</dbReference>
<dbReference type="InterPro" id="IPR039425">
    <property type="entry name" value="RNA_pol_sigma-70-like"/>
</dbReference>
<dbReference type="SUPFAM" id="SSF88946">
    <property type="entry name" value="Sigma2 domain of RNA polymerase sigma factors"/>
    <property type="match status" value="1"/>
</dbReference>
<dbReference type="Gene3D" id="1.10.1740.10">
    <property type="match status" value="1"/>
</dbReference>
<dbReference type="InterPro" id="IPR007627">
    <property type="entry name" value="RNA_pol_sigma70_r2"/>
</dbReference>
<keyword evidence="3" id="KW-0731">Sigma factor</keyword>
<dbReference type="InParanoid" id="A0A1M6SDB5"/>
<keyword evidence="4" id="KW-0804">Transcription</keyword>
<gene>
    <name evidence="6" type="ORF">SAMN02745181_3796</name>
</gene>
<dbReference type="InterPro" id="IPR013324">
    <property type="entry name" value="RNA_pol_sigma_r3/r4-like"/>
</dbReference>
<evidence type="ECO:0000256" key="1">
    <source>
        <dbReference type="ARBA" id="ARBA00010641"/>
    </source>
</evidence>